<reference evidence="4" key="2">
    <citation type="submission" date="2025-08" db="UniProtKB">
        <authorList>
            <consortium name="RefSeq"/>
        </authorList>
    </citation>
    <scope>IDENTIFICATION</scope>
    <source>
        <tissue evidence="4">Leaf</tissue>
    </source>
</reference>
<feature type="transmembrane region" description="Helical" evidence="2">
    <location>
        <begin position="17"/>
        <end position="39"/>
    </location>
</feature>
<sequence>MVEFGEELIIDSFRIPWLIWIQVIVMLLLLLLIYSFSLVTSSSSDLSPDDPLCCSSPPSSSSQIKLQQQVGEITGASSRSSISRNKSGNHQEGRSRSIRNNDNVNKEGGTSALINDRSISSQSLYNNTHHPCNIVRLAKIAFLKCLGLDNNPTTGVPSRRSSSSRETHE</sequence>
<dbReference type="Proteomes" id="UP000515151">
    <property type="component" value="Chromosome 5"/>
</dbReference>
<dbReference type="PANTHER" id="PTHR35771">
    <property type="entry name" value="TRANSMEMBRANE PROTEIN-RELATED"/>
    <property type="match status" value="1"/>
</dbReference>
<dbReference type="GeneID" id="116208075"/>
<gene>
    <name evidence="4" type="primary">LOC116208075</name>
</gene>
<dbReference type="RefSeq" id="XP_031397153.1">
    <property type="nucleotide sequence ID" value="XM_031541293.1"/>
</dbReference>
<dbReference type="OrthoDB" id="1653570at2759"/>
<feature type="compositionally biased region" description="Low complexity" evidence="1">
    <location>
        <begin position="77"/>
        <end position="86"/>
    </location>
</feature>
<keyword evidence="2" id="KW-1133">Transmembrane helix</keyword>
<organism evidence="3 4">
    <name type="scientific">Punica granatum</name>
    <name type="common">Pomegranate</name>
    <dbReference type="NCBI Taxonomy" id="22663"/>
    <lineage>
        <taxon>Eukaryota</taxon>
        <taxon>Viridiplantae</taxon>
        <taxon>Streptophyta</taxon>
        <taxon>Embryophyta</taxon>
        <taxon>Tracheophyta</taxon>
        <taxon>Spermatophyta</taxon>
        <taxon>Magnoliopsida</taxon>
        <taxon>eudicotyledons</taxon>
        <taxon>Gunneridae</taxon>
        <taxon>Pentapetalae</taxon>
        <taxon>rosids</taxon>
        <taxon>malvids</taxon>
        <taxon>Myrtales</taxon>
        <taxon>Lythraceae</taxon>
        <taxon>Punica</taxon>
    </lineage>
</organism>
<reference evidence="3" key="1">
    <citation type="journal article" date="2020" name="Plant Biotechnol. J.">
        <title>The pomegranate (Punica granatum L.) draft genome dissects genetic divergence between soft- and hard-seeded cultivars.</title>
        <authorList>
            <person name="Luo X."/>
            <person name="Li H."/>
            <person name="Wu Z."/>
            <person name="Yao W."/>
            <person name="Zhao P."/>
            <person name="Cao D."/>
            <person name="Yu H."/>
            <person name="Li K."/>
            <person name="Poudel K."/>
            <person name="Zhao D."/>
            <person name="Zhang F."/>
            <person name="Xia X."/>
            <person name="Chen L."/>
            <person name="Wang Q."/>
            <person name="Jing D."/>
            <person name="Cao S."/>
        </authorList>
    </citation>
    <scope>NUCLEOTIDE SEQUENCE [LARGE SCALE GENOMIC DNA]</scope>
    <source>
        <strain evidence="3">cv. Tunisia</strain>
    </source>
</reference>
<dbReference type="AlphaFoldDB" id="A0A6P8DXU4"/>
<proteinExistence type="predicted"/>
<feature type="region of interest" description="Disordered" evidence="1">
    <location>
        <begin position="67"/>
        <end position="112"/>
    </location>
</feature>
<evidence type="ECO:0000256" key="2">
    <source>
        <dbReference type="SAM" id="Phobius"/>
    </source>
</evidence>
<evidence type="ECO:0000313" key="3">
    <source>
        <dbReference type="Proteomes" id="UP000515151"/>
    </source>
</evidence>
<accession>A0A6P8DXU4</accession>
<keyword evidence="3" id="KW-1185">Reference proteome</keyword>
<evidence type="ECO:0000256" key="1">
    <source>
        <dbReference type="SAM" id="MobiDB-lite"/>
    </source>
</evidence>
<keyword evidence="2" id="KW-0472">Membrane</keyword>
<protein>
    <submittedName>
        <fullName evidence="4">Uncharacterized protein LOC116208075</fullName>
    </submittedName>
</protein>
<keyword evidence="2" id="KW-0812">Transmembrane</keyword>
<name>A0A6P8DXU4_PUNGR</name>
<dbReference type="PANTHER" id="PTHR35771:SF3">
    <property type="entry name" value="TRANSMEMBRANE PROTEIN"/>
    <property type="match status" value="1"/>
</dbReference>
<evidence type="ECO:0000313" key="4">
    <source>
        <dbReference type="RefSeq" id="XP_031397153.1"/>
    </source>
</evidence>